<feature type="region of interest" description="Disordered" evidence="1">
    <location>
        <begin position="29"/>
        <end position="98"/>
    </location>
</feature>
<accession>A0ABR2KU38</accession>
<evidence type="ECO:0000313" key="3">
    <source>
        <dbReference type="Proteomes" id="UP001470230"/>
    </source>
</evidence>
<evidence type="ECO:0000256" key="1">
    <source>
        <dbReference type="SAM" id="MobiDB-lite"/>
    </source>
</evidence>
<dbReference type="EMBL" id="JAPFFF010000003">
    <property type="protein sequence ID" value="KAK8894634.1"/>
    <property type="molecule type" value="Genomic_DNA"/>
</dbReference>
<reference evidence="2 3" key="1">
    <citation type="submission" date="2024-04" db="EMBL/GenBank/DDBJ databases">
        <title>Tritrichomonas musculus Genome.</title>
        <authorList>
            <person name="Alves-Ferreira E."/>
            <person name="Grigg M."/>
            <person name="Lorenzi H."/>
            <person name="Galac M."/>
        </authorList>
    </citation>
    <scope>NUCLEOTIDE SEQUENCE [LARGE SCALE GENOMIC DNA]</scope>
    <source>
        <strain evidence="2 3">EAF2021</strain>
    </source>
</reference>
<keyword evidence="3" id="KW-1185">Reference proteome</keyword>
<comment type="caution">
    <text evidence="2">The sequence shown here is derived from an EMBL/GenBank/DDBJ whole genome shotgun (WGS) entry which is preliminary data.</text>
</comment>
<sequence length="98" mass="11119">MNDEMDGRIIKLPDSDPIPEILIVEVYSAPPRSSRSLNEEEEDAEEDVEEEDIHFSTIPDSTPNLEDDFINSKPEKKKQPFNKNSSAPKNRSSCCILI</sequence>
<proteinExistence type="predicted"/>
<gene>
    <name evidence="2" type="ORF">M9Y10_023071</name>
</gene>
<organism evidence="2 3">
    <name type="scientific">Tritrichomonas musculus</name>
    <dbReference type="NCBI Taxonomy" id="1915356"/>
    <lineage>
        <taxon>Eukaryota</taxon>
        <taxon>Metamonada</taxon>
        <taxon>Parabasalia</taxon>
        <taxon>Tritrichomonadida</taxon>
        <taxon>Tritrichomonadidae</taxon>
        <taxon>Tritrichomonas</taxon>
    </lineage>
</organism>
<protein>
    <submittedName>
        <fullName evidence="2">Uncharacterized protein</fullName>
    </submittedName>
</protein>
<dbReference type="Proteomes" id="UP001470230">
    <property type="component" value="Unassembled WGS sequence"/>
</dbReference>
<feature type="compositionally biased region" description="Acidic residues" evidence="1">
    <location>
        <begin position="39"/>
        <end position="52"/>
    </location>
</feature>
<name>A0ABR2KU38_9EUKA</name>
<feature type="compositionally biased region" description="Polar residues" evidence="1">
    <location>
        <begin position="81"/>
        <end position="98"/>
    </location>
</feature>
<evidence type="ECO:0000313" key="2">
    <source>
        <dbReference type="EMBL" id="KAK8894634.1"/>
    </source>
</evidence>